<dbReference type="EMBL" id="GBRH01162314">
    <property type="protein sequence ID" value="JAE35582.1"/>
    <property type="molecule type" value="Transcribed_RNA"/>
</dbReference>
<organism evidence="1">
    <name type="scientific">Arundo donax</name>
    <name type="common">Giant reed</name>
    <name type="synonym">Donax arundinaceus</name>
    <dbReference type="NCBI Taxonomy" id="35708"/>
    <lineage>
        <taxon>Eukaryota</taxon>
        <taxon>Viridiplantae</taxon>
        <taxon>Streptophyta</taxon>
        <taxon>Embryophyta</taxon>
        <taxon>Tracheophyta</taxon>
        <taxon>Spermatophyta</taxon>
        <taxon>Magnoliopsida</taxon>
        <taxon>Liliopsida</taxon>
        <taxon>Poales</taxon>
        <taxon>Poaceae</taxon>
        <taxon>PACMAD clade</taxon>
        <taxon>Arundinoideae</taxon>
        <taxon>Arundineae</taxon>
        <taxon>Arundo</taxon>
    </lineage>
</organism>
<proteinExistence type="predicted"/>
<accession>A0A0A9HFR2</accession>
<evidence type="ECO:0000313" key="1">
    <source>
        <dbReference type="EMBL" id="JAE35582.1"/>
    </source>
</evidence>
<reference evidence="1" key="1">
    <citation type="submission" date="2014-09" db="EMBL/GenBank/DDBJ databases">
        <authorList>
            <person name="Magalhaes I.L.F."/>
            <person name="Oliveira U."/>
            <person name="Santos F.R."/>
            <person name="Vidigal T.H.D.A."/>
            <person name="Brescovit A.D."/>
            <person name="Santos A.J."/>
        </authorList>
    </citation>
    <scope>NUCLEOTIDE SEQUENCE</scope>
    <source>
        <tissue evidence="1">Shoot tissue taken approximately 20 cm above the soil surface</tissue>
    </source>
</reference>
<dbReference type="AlphaFoldDB" id="A0A0A9HFR2"/>
<protein>
    <submittedName>
        <fullName evidence="1">Uncharacterized protein</fullName>
    </submittedName>
</protein>
<reference evidence="1" key="2">
    <citation type="journal article" date="2015" name="Data Brief">
        <title>Shoot transcriptome of the giant reed, Arundo donax.</title>
        <authorList>
            <person name="Barrero R.A."/>
            <person name="Guerrero F.D."/>
            <person name="Moolhuijzen P."/>
            <person name="Goolsby J.A."/>
            <person name="Tidwell J."/>
            <person name="Bellgard S.E."/>
            <person name="Bellgard M.I."/>
        </authorList>
    </citation>
    <scope>NUCLEOTIDE SEQUENCE</scope>
    <source>
        <tissue evidence="1">Shoot tissue taken approximately 20 cm above the soil surface</tissue>
    </source>
</reference>
<sequence>MVLCTMHNEITFYTLQTLTRLRCEYRVLDTGLLIWG</sequence>
<name>A0A0A9HFR2_ARUDO</name>